<accession>A0ABV0C126</accession>
<evidence type="ECO:0000313" key="2">
    <source>
        <dbReference type="Proteomes" id="UP001409291"/>
    </source>
</evidence>
<organism evidence="1 2">
    <name type="scientific">Sphingobacterium kitahiroshimense</name>
    <dbReference type="NCBI Taxonomy" id="470446"/>
    <lineage>
        <taxon>Bacteria</taxon>
        <taxon>Pseudomonadati</taxon>
        <taxon>Bacteroidota</taxon>
        <taxon>Sphingobacteriia</taxon>
        <taxon>Sphingobacteriales</taxon>
        <taxon>Sphingobacteriaceae</taxon>
        <taxon>Sphingobacterium</taxon>
    </lineage>
</organism>
<evidence type="ECO:0000313" key="1">
    <source>
        <dbReference type="EMBL" id="MEN5380656.1"/>
    </source>
</evidence>
<dbReference type="RefSeq" id="WP_346583569.1">
    <property type="nucleotide sequence ID" value="NZ_JBDJNQ010000022.1"/>
</dbReference>
<dbReference type="Proteomes" id="UP001409291">
    <property type="component" value="Unassembled WGS sequence"/>
</dbReference>
<keyword evidence="2" id="KW-1185">Reference proteome</keyword>
<reference evidence="1 2" key="1">
    <citation type="submission" date="2024-04" db="EMBL/GenBank/DDBJ databases">
        <title>WGS of bacteria from Torrens River.</title>
        <authorList>
            <person name="Wyrsch E.R."/>
            <person name="Drigo B."/>
        </authorList>
    </citation>
    <scope>NUCLEOTIDE SEQUENCE [LARGE SCALE GENOMIC DNA]</scope>
    <source>
        <strain evidence="1 2">TWI391</strain>
    </source>
</reference>
<protein>
    <submittedName>
        <fullName evidence="1">Uncharacterized protein</fullName>
    </submittedName>
</protein>
<name>A0ABV0C126_9SPHI</name>
<gene>
    <name evidence="1" type="ORF">ABE541_25570</name>
</gene>
<dbReference type="EMBL" id="JBDJNQ010000022">
    <property type="protein sequence ID" value="MEN5380656.1"/>
    <property type="molecule type" value="Genomic_DNA"/>
</dbReference>
<comment type="caution">
    <text evidence="1">The sequence shown here is derived from an EMBL/GenBank/DDBJ whole genome shotgun (WGS) entry which is preliminary data.</text>
</comment>
<proteinExistence type="predicted"/>
<sequence length="260" mass="31097">MGTFDFLKRWNSKPSIKKRLRKLLNSLYESFSDKQYFQESVEYNHQEEWELTIESLIELGINGTVQFTKEVWVELYQLANEIGLDEDANYCRKQIDLIASEIYEIDEVDELGFTKSELEYYDKHVRFYYNNIVNSLILFTYKSRELELMASPIFDPMTELYQELEYAYTPVCFETVFRNNLIPSIYKQELLMFKTKVDQMPSEIWGWEYLEEDTSWIEVRTDAEEILKKMGILHRVYDYSFTNIISSSGEVIKRKKSEDG</sequence>